<keyword evidence="3" id="KW-1185">Reference proteome</keyword>
<keyword evidence="1" id="KW-0472">Membrane</keyword>
<dbReference type="Proteomes" id="UP000006038">
    <property type="component" value="Unassembled WGS sequence"/>
</dbReference>
<keyword evidence="1" id="KW-0812">Transmembrane</keyword>
<dbReference type="EnsemblPlants" id="OB02G12460.1">
    <property type="protein sequence ID" value="OB02G12460.1"/>
    <property type="gene ID" value="OB02G12460"/>
</dbReference>
<evidence type="ECO:0000256" key="1">
    <source>
        <dbReference type="SAM" id="Phobius"/>
    </source>
</evidence>
<dbReference type="HOGENOM" id="CLU_1362280_0_0_1"/>
<evidence type="ECO:0000313" key="2">
    <source>
        <dbReference type="EnsemblPlants" id="OB02G12460.1"/>
    </source>
</evidence>
<name>J3L9C9_ORYBR</name>
<proteinExistence type="predicted"/>
<dbReference type="eggNOG" id="ENOG502R5A9">
    <property type="taxonomic scope" value="Eukaryota"/>
</dbReference>
<keyword evidence="1" id="KW-1133">Transmembrane helix</keyword>
<dbReference type="Gramene" id="OB02G12460.1">
    <property type="protein sequence ID" value="OB02G12460.1"/>
    <property type="gene ID" value="OB02G12460"/>
</dbReference>
<reference evidence="2" key="1">
    <citation type="submission" date="2013-04" db="UniProtKB">
        <authorList>
            <consortium name="EnsemblPlants"/>
        </authorList>
    </citation>
    <scope>IDENTIFICATION</scope>
</reference>
<feature type="transmembrane region" description="Helical" evidence="1">
    <location>
        <begin position="21"/>
        <end position="38"/>
    </location>
</feature>
<accession>J3L9C9</accession>
<dbReference type="AlphaFoldDB" id="J3L9C9"/>
<protein>
    <submittedName>
        <fullName evidence="2">Uncharacterized protein</fullName>
    </submittedName>
</protein>
<evidence type="ECO:0000313" key="3">
    <source>
        <dbReference type="Proteomes" id="UP000006038"/>
    </source>
</evidence>
<sequence length="201" mass="21723">MDGRRICRQPEQRPEMEKENILGWFLLIFVSLFMYEYVGGEEERWWLRQGELQSVKLAKLEHLGGGSEEVVEGGGVEAEERVGGGGGGGAVAVDAGEDVVEGVEAGGELGGLGAEDGVLGVDGEEALGGEAQRGGDVGVLAAEVGDLRGEVVEVALLPHPRPARRLAHKHTRTAIKLQERLFFRLDFLSVRKNTTLRLILR</sequence>
<organism evidence="2">
    <name type="scientific">Oryza brachyantha</name>
    <name type="common">malo sina</name>
    <dbReference type="NCBI Taxonomy" id="4533"/>
    <lineage>
        <taxon>Eukaryota</taxon>
        <taxon>Viridiplantae</taxon>
        <taxon>Streptophyta</taxon>
        <taxon>Embryophyta</taxon>
        <taxon>Tracheophyta</taxon>
        <taxon>Spermatophyta</taxon>
        <taxon>Magnoliopsida</taxon>
        <taxon>Liliopsida</taxon>
        <taxon>Poales</taxon>
        <taxon>Poaceae</taxon>
        <taxon>BOP clade</taxon>
        <taxon>Oryzoideae</taxon>
        <taxon>Oryzeae</taxon>
        <taxon>Oryzinae</taxon>
        <taxon>Oryza</taxon>
    </lineage>
</organism>